<dbReference type="OrthoDB" id="1650227at2"/>
<sequence>MRNFAWSCFTVTGSIDAYLLYKEFEAIQGRGESPDQEGEEEEIG</sequence>
<proteinExistence type="predicted"/>
<protein>
    <submittedName>
        <fullName evidence="1">YqzL-like protein</fullName>
    </submittedName>
</protein>
<dbReference type="Pfam" id="PF14006">
    <property type="entry name" value="YqzL"/>
    <property type="match status" value="1"/>
</dbReference>
<name>A0A1H8DC17_9BACL</name>
<reference evidence="1 2" key="1">
    <citation type="submission" date="2016-10" db="EMBL/GenBank/DDBJ databases">
        <authorList>
            <person name="de Groot N.N."/>
        </authorList>
    </citation>
    <scope>NUCLEOTIDE SEQUENCE [LARGE SCALE GENOMIC DNA]</scope>
    <source>
        <strain evidence="1 2">DSM 46701</strain>
    </source>
</reference>
<dbReference type="RefSeq" id="WP_089966691.1">
    <property type="nucleotide sequence ID" value="NZ_FOCQ01000005.1"/>
</dbReference>
<dbReference type="STRING" id="1173111.SAMN05444955_10598"/>
<dbReference type="Proteomes" id="UP000199695">
    <property type="component" value="Unassembled WGS sequence"/>
</dbReference>
<dbReference type="AlphaFoldDB" id="A0A1H8DC17"/>
<dbReference type="EMBL" id="FOCQ01000005">
    <property type="protein sequence ID" value="SEN04675.1"/>
    <property type="molecule type" value="Genomic_DNA"/>
</dbReference>
<gene>
    <name evidence="1" type="ORF">SAMN05444955_10598</name>
</gene>
<evidence type="ECO:0000313" key="1">
    <source>
        <dbReference type="EMBL" id="SEN04675.1"/>
    </source>
</evidence>
<evidence type="ECO:0000313" key="2">
    <source>
        <dbReference type="Proteomes" id="UP000199695"/>
    </source>
</evidence>
<keyword evidence="2" id="KW-1185">Reference proteome</keyword>
<organism evidence="1 2">
    <name type="scientific">Lihuaxuella thermophila</name>
    <dbReference type="NCBI Taxonomy" id="1173111"/>
    <lineage>
        <taxon>Bacteria</taxon>
        <taxon>Bacillati</taxon>
        <taxon>Bacillota</taxon>
        <taxon>Bacilli</taxon>
        <taxon>Bacillales</taxon>
        <taxon>Thermoactinomycetaceae</taxon>
        <taxon>Lihuaxuella</taxon>
    </lineage>
</organism>
<accession>A0A1H8DC17</accession>
<dbReference type="InterPro" id="IPR025617">
    <property type="entry name" value="YqzL"/>
</dbReference>